<feature type="transmembrane region" description="Helical" evidence="5">
    <location>
        <begin position="124"/>
        <end position="146"/>
    </location>
</feature>
<evidence type="ECO:0000256" key="4">
    <source>
        <dbReference type="ARBA" id="ARBA00023136"/>
    </source>
</evidence>
<gene>
    <name evidence="7" type="ORF">SZL87_15255</name>
</gene>
<evidence type="ECO:0000259" key="6">
    <source>
        <dbReference type="Pfam" id="PF12698"/>
    </source>
</evidence>
<keyword evidence="3 5" id="KW-1133">Transmembrane helix</keyword>
<accession>A0ABU8ENJ9</accession>
<keyword evidence="8" id="KW-1185">Reference proteome</keyword>
<feature type="transmembrane region" description="Helical" evidence="5">
    <location>
        <begin position="21"/>
        <end position="39"/>
    </location>
</feature>
<sequence length="236" mass="25818">MIFSINRTMAIFQKDVKDVSRNVFVGTTLLVPILMAIVYRNIGEVTLEIHYTVINLTFSSVAAFVQCTLIAEEKEKNTLRSLMLSPASTLEILGGKSILTALITLFTIVISAIITGYIPSHPFIIVLGLLVSCLFYLALGTLLGLMTSSVMEASVAVLPVMFLFGFGTLLQQVSDKYPLLSIVDYLPNLQLLELAKKVENGASFSSLSINLIVILMAGILSSALVFMIYQKRTLKD</sequence>
<dbReference type="RefSeq" id="WP_336449642.1">
    <property type="nucleotide sequence ID" value="NZ_JBAWKY010000006.1"/>
</dbReference>
<proteinExistence type="predicted"/>
<feature type="transmembrane region" description="Helical" evidence="5">
    <location>
        <begin position="51"/>
        <end position="71"/>
    </location>
</feature>
<organism evidence="7 8">
    <name type="scientific">Exiguobacterium indicum</name>
    <dbReference type="NCBI Taxonomy" id="296995"/>
    <lineage>
        <taxon>Bacteria</taxon>
        <taxon>Bacillati</taxon>
        <taxon>Bacillota</taxon>
        <taxon>Bacilli</taxon>
        <taxon>Bacillales</taxon>
        <taxon>Bacillales Family XII. Incertae Sedis</taxon>
        <taxon>Exiguobacterium</taxon>
    </lineage>
</organism>
<feature type="transmembrane region" description="Helical" evidence="5">
    <location>
        <begin position="92"/>
        <end position="118"/>
    </location>
</feature>
<feature type="transmembrane region" description="Helical" evidence="5">
    <location>
        <begin position="153"/>
        <end position="170"/>
    </location>
</feature>
<evidence type="ECO:0000313" key="7">
    <source>
        <dbReference type="EMBL" id="MEI4463781.1"/>
    </source>
</evidence>
<dbReference type="InterPro" id="IPR013525">
    <property type="entry name" value="ABC2_TM"/>
</dbReference>
<dbReference type="EMBL" id="JBAWKY010000006">
    <property type="protein sequence ID" value="MEI4463781.1"/>
    <property type="molecule type" value="Genomic_DNA"/>
</dbReference>
<dbReference type="PANTHER" id="PTHR43471:SF1">
    <property type="entry name" value="ABC TRANSPORTER PERMEASE PROTEIN NOSY-RELATED"/>
    <property type="match status" value="1"/>
</dbReference>
<keyword evidence="2 5" id="KW-0812">Transmembrane</keyword>
<evidence type="ECO:0000256" key="5">
    <source>
        <dbReference type="SAM" id="Phobius"/>
    </source>
</evidence>
<protein>
    <submittedName>
        <fullName evidence="7">ABC transporter permease</fullName>
    </submittedName>
</protein>
<evidence type="ECO:0000313" key="8">
    <source>
        <dbReference type="Proteomes" id="UP001387110"/>
    </source>
</evidence>
<feature type="transmembrane region" description="Helical" evidence="5">
    <location>
        <begin position="207"/>
        <end position="229"/>
    </location>
</feature>
<dbReference type="Proteomes" id="UP001387110">
    <property type="component" value="Unassembled WGS sequence"/>
</dbReference>
<name>A0ABU8ENJ9_9BACL</name>
<comment type="caution">
    <text evidence="7">The sequence shown here is derived from an EMBL/GenBank/DDBJ whole genome shotgun (WGS) entry which is preliminary data.</text>
</comment>
<feature type="domain" description="ABC-2 type transporter transmembrane" evidence="6">
    <location>
        <begin position="58"/>
        <end position="225"/>
    </location>
</feature>
<evidence type="ECO:0000256" key="1">
    <source>
        <dbReference type="ARBA" id="ARBA00004141"/>
    </source>
</evidence>
<evidence type="ECO:0000256" key="2">
    <source>
        <dbReference type="ARBA" id="ARBA00022692"/>
    </source>
</evidence>
<dbReference type="Pfam" id="PF12698">
    <property type="entry name" value="ABC2_membrane_3"/>
    <property type="match status" value="1"/>
</dbReference>
<keyword evidence="4 5" id="KW-0472">Membrane</keyword>
<evidence type="ECO:0000256" key="3">
    <source>
        <dbReference type="ARBA" id="ARBA00022989"/>
    </source>
</evidence>
<comment type="subcellular location">
    <subcellularLocation>
        <location evidence="1">Membrane</location>
        <topology evidence="1">Multi-pass membrane protein</topology>
    </subcellularLocation>
</comment>
<dbReference type="PANTHER" id="PTHR43471">
    <property type="entry name" value="ABC TRANSPORTER PERMEASE"/>
    <property type="match status" value="1"/>
</dbReference>
<reference evidence="7 8" key="1">
    <citation type="submission" date="2023-12" db="EMBL/GenBank/DDBJ databases">
        <authorList>
            <person name="Easwaran N."/>
            <person name="Lazarus H.P.S."/>
        </authorList>
    </citation>
    <scope>NUCLEOTIDE SEQUENCE [LARGE SCALE GENOMIC DNA]</scope>
    <source>
        <strain evidence="7 8">VIT-2023</strain>
    </source>
</reference>